<gene>
    <name evidence="2" type="ORF">FKZ61_23290</name>
</gene>
<comment type="similarity">
    <text evidence="1">Belongs to the UPF0175 family.</text>
</comment>
<comment type="caution">
    <text evidence="2">The sequence shown here is derived from an EMBL/GenBank/DDBJ whole genome shotgun (WGS) entry which is preliminary data.</text>
</comment>
<dbReference type="EMBL" id="VIGC01000060">
    <property type="protein sequence ID" value="TQE93002.1"/>
    <property type="molecule type" value="Genomic_DNA"/>
</dbReference>
<dbReference type="PANTHER" id="PTHR37525">
    <property type="entry name" value="UPF0175 PROTEIN SSL1255"/>
    <property type="match status" value="1"/>
</dbReference>
<dbReference type="AlphaFoldDB" id="A0A540V8E0"/>
<evidence type="ECO:0000313" key="3">
    <source>
        <dbReference type="Proteomes" id="UP000317371"/>
    </source>
</evidence>
<accession>A0A540V8E0</accession>
<dbReference type="RefSeq" id="WP_141612583.1">
    <property type="nucleotide sequence ID" value="NZ_VIGC02000060.1"/>
</dbReference>
<protein>
    <submittedName>
        <fullName evidence="2">UPF0175 family protein</fullName>
    </submittedName>
</protein>
<keyword evidence="3" id="KW-1185">Reference proteome</keyword>
<reference evidence="2 3" key="1">
    <citation type="submission" date="2019-06" db="EMBL/GenBank/DDBJ databases">
        <title>Genome sequence of Litorilinea aerophila BAA-2444.</title>
        <authorList>
            <person name="Maclea K.S."/>
            <person name="Maurais E.G."/>
            <person name="Iannazzi L.C."/>
        </authorList>
    </citation>
    <scope>NUCLEOTIDE SEQUENCE [LARGE SCALE GENOMIC DNA]</scope>
    <source>
        <strain evidence="2 3">ATCC BAA-2444</strain>
    </source>
</reference>
<dbReference type="PANTHER" id="PTHR37525:SF1">
    <property type="entry name" value="UPF0175 PROTEIN SSL1255"/>
    <property type="match status" value="1"/>
</dbReference>
<dbReference type="Pfam" id="PF03683">
    <property type="entry name" value="UPF0175"/>
    <property type="match status" value="1"/>
</dbReference>
<dbReference type="InterPro" id="IPR005368">
    <property type="entry name" value="UPF0175"/>
</dbReference>
<dbReference type="InterPro" id="IPR052264">
    <property type="entry name" value="UPF0175_domain"/>
</dbReference>
<sequence>MTDLVSALSEDLREALRIPPEEQEARLRQELAVRLYAKGLLSLGKARQLAEMSKWDFLALLGREGIPRHYDQEELQKDLEVLETLT</sequence>
<organism evidence="2 3">
    <name type="scientific">Litorilinea aerophila</name>
    <dbReference type="NCBI Taxonomy" id="1204385"/>
    <lineage>
        <taxon>Bacteria</taxon>
        <taxon>Bacillati</taxon>
        <taxon>Chloroflexota</taxon>
        <taxon>Caldilineae</taxon>
        <taxon>Caldilineales</taxon>
        <taxon>Caldilineaceae</taxon>
        <taxon>Litorilinea</taxon>
    </lineage>
</organism>
<dbReference type="OrthoDB" id="5771342at2"/>
<proteinExistence type="inferred from homology"/>
<evidence type="ECO:0000313" key="2">
    <source>
        <dbReference type="EMBL" id="TQE93002.1"/>
    </source>
</evidence>
<name>A0A540V8E0_9CHLR</name>
<dbReference type="Proteomes" id="UP000317371">
    <property type="component" value="Unassembled WGS sequence"/>
</dbReference>
<evidence type="ECO:0000256" key="1">
    <source>
        <dbReference type="ARBA" id="ARBA00005651"/>
    </source>
</evidence>
<dbReference type="InParanoid" id="A0A540V8E0"/>